<dbReference type="AlphaFoldDB" id="A0A923KY27"/>
<proteinExistence type="predicted"/>
<reference evidence="8" key="1">
    <citation type="submission" date="2019-10" db="EMBL/GenBank/DDBJ databases">
        <authorList>
            <person name="Ross D.E."/>
            <person name="Gulliver D."/>
        </authorList>
    </citation>
    <scope>NUCLEOTIDE SEQUENCE</scope>
    <source>
        <strain evidence="8">DER-2019</strain>
    </source>
</reference>
<comment type="catalytic activity">
    <reaction evidence="6">
        <text>L-threonylcarbamoyladenylate + adenosine(37) in tRNA = N(6)-L-threonylcarbamoyladenosine(37) in tRNA + AMP + H(+)</text>
        <dbReference type="Rhea" id="RHEA:37059"/>
        <dbReference type="Rhea" id="RHEA-COMP:10162"/>
        <dbReference type="Rhea" id="RHEA-COMP:10163"/>
        <dbReference type="ChEBI" id="CHEBI:15378"/>
        <dbReference type="ChEBI" id="CHEBI:73682"/>
        <dbReference type="ChEBI" id="CHEBI:74411"/>
        <dbReference type="ChEBI" id="CHEBI:74418"/>
        <dbReference type="ChEBI" id="CHEBI:456215"/>
        <dbReference type="EC" id="2.3.1.234"/>
    </reaction>
</comment>
<evidence type="ECO:0000256" key="6">
    <source>
        <dbReference type="ARBA" id="ARBA00048117"/>
    </source>
</evidence>
<evidence type="ECO:0000256" key="1">
    <source>
        <dbReference type="ARBA" id="ARBA00012156"/>
    </source>
</evidence>
<dbReference type="InterPro" id="IPR017861">
    <property type="entry name" value="KAE1/TsaD"/>
</dbReference>
<dbReference type="OrthoDB" id="1675500at2"/>
<evidence type="ECO:0000259" key="7">
    <source>
        <dbReference type="Pfam" id="PF00814"/>
    </source>
</evidence>
<evidence type="ECO:0000256" key="4">
    <source>
        <dbReference type="ARBA" id="ARBA00022723"/>
    </source>
</evidence>
<dbReference type="RefSeq" id="WP_148567628.1">
    <property type="nucleotide sequence ID" value="NZ_RXYA01000011.1"/>
</dbReference>
<dbReference type="EMBL" id="WJBD01000015">
    <property type="protein sequence ID" value="MBC3889116.1"/>
    <property type="molecule type" value="Genomic_DNA"/>
</dbReference>
<keyword evidence="4" id="KW-0479">Metal-binding</keyword>
<dbReference type="Proteomes" id="UP000616595">
    <property type="component" value="Unassembled WGS sequence"/>
</dbReference>
<dbReference type="GO" id="GO:0008033">
    <property type="term" value="P:tRNA processing"/>
    <property type="evidence" value="ECO:0007669"/>
    <property type="project" value="UniProtKB-KW"/>
</dbReference>
<evidence type="ECO:0000313" key="8">
    <source>
        <dbReference type="EMBL" id="MBC3889116.1"/>
    </source>
</evidence>
<reference evidence="8" key="2">
    <citation type="submission" date="2020-10" db="EMBL/GenBank/DDBJ databases">
        <title>Comparative genomics of the Acetobacterium genus.</title>
        <authorList>
            <person name="Marshall C."/>
            <person name="May H."/>
            <person name="Norman S."/>
        </authorList>
    </citation>
    <scope>NUCLEOTIDE SEQUENCE</scope>
    <source>
        <strain evidence="8">DER-2019</strain>
    </source>
</reference>
<dbReference type="GO" id="GO:0046872">
    <property type="term" value="F:metal ion binding"/>
    <property type="evidence" value="ECO:0007669"/>
    <property type="project" value="UniProtKB-KW"/>
</dbReference>
<dbReference type="Gene3D" id="3.30.420.40">
    <property type="match status" value="2"/>
</dbReference>
<keyword evidence="5" id="KW-0012">Acyltransferase</keyword>
<protein>
    <recommendedName>
        <fullName evidence="1">N(6)-L-threonylcarbamoyladenine synthase</fullName>
        <ecNumber evidence="1">2.3.1.234</ecNumber>
    </recommendedName>
</protein>
<name>A0A923KY27_9FIRM</name>
<evidence type="ECO:0000256" key="2">
    <source>
        <dbReference type="ARBA" id="ARBA00022679"/>
    </source>
</evidence>
<keyword evidence="2" id="KW-0808">Transferase</keyword>
<dbReference type="PANTHER" id="PTHR11735:SF11">
    <property type="entry name" value="TRNA THREONYLCARBAMOYLADENOSINE BIOSYNTHESIS PROTEIN TSAB"/>
    <property type="match status" value="1"/>
</dbReference>
<dbReference type="EC" id="2.3.1.234" evidence="1"/>
<evidence type="ECO:0000256" key="3">
    <source>
        <dbReference type="ARBA" id="ARBA00022694"/>
    </source>
</evidence>
<evidence type="ECO:0000256" key="5">
    <source>
        <dbReference type="ARBA" id="ARBA00023315"/>
    </source>
</evidence>
<dbReference type="PRINTS" id="PR00789">
    <property type="entry name" value="OSIALOPTASE"/>
</dbReference>
<evidence type="ECO:0000313" key="9">
    <source>
        <dbReference type="Proteomes" id="UP000616595"/>
    </source>
</evidence>
<dbReference type="PANTHER" id="PTHR11735">
    <property type="entry name" value="TRNA N6-ADENOSINE THREONYLCARBAMOYLTRANSFERASE"/>
    <property type="match status" value="1"/>
</dbReference>
<dbReference type="InterPro" id="IPR043129">
    <property type="entry name" value="ATPase_NBD"/>
</dbReference>
<sequence>MCALSLGIDTSNYTTSVALVDEKENIIYKKGILLEVKSGERGLRQSDALFQHVNNLPLLLKELARGREIAVICYSQRPRPLPDSYMPVFRAGESLAKSLAAVLNVKLLGVSHQEDHIRAAIYGSGSPILEDSFCAVHFSGGTSELLLVNKEKIGYRCEIIAKTLDLNAGQLVDRIGVLMGCDFPAGRAVEKLAEKAMLQKQENNCIISTSMAGSDFHFSGQENQVANYLKSGVDKSVVAYHLLKAIAKTLSKSIVQLQKKHAFHSVLFSGGVMSNQIIKACIIKELAQSGIRLCFSPGEYARDNAIGNALMGMDYFKTLGGEIRDKC</sequence>
<organism evidence="8 9">
    <name type="scientific">Acetobacterium paludosum</name>
    <dbReference type="NCBI Taxonomy" id="52693"/>
    <lineage>
        <taxon>Bacteria</taxon>
        <taxon>Bacillati</taxon>
        <taxon>Bacillota</taxon>
        <taxon>Clostridia</taxon>
        <taxon>Eubacteriales</taxon>
        <taxon>Eubacteriaceae</taxon>
        <taxon>Acetobacterium</taxon>
    </lineage>
</organism>
<dbReference type="InterPro" id="IPR000905">
    <property type="entry name" value="Gcp-like_dom"/>
</dbReference>
<gene>
    <name evidence="8" type="ORF">GH810_12395</name>
</gene>
<comment type="caution">
    <text evidence="8">The sequence shown here is derived from an EMBL/GenBank/DDBJ whole genome shotgun (WGS) entry which is preliminary data.</text>
</comment>
<dbReference type="GO" id="GO:0005829">
    <property type="term" value="C:cytosol"/>
    <property type="evidence" value="ECO:0007669"/>
    <property type="project" value="TreeGrafter"/>
</dbReference>
<dbReference type="Pfam" id="PF00814">
    <property type="entry name" value="TsaD"/>
    <property type="match status" value="1"/>
</dbReference>
<accession>A0A923KY27</accession>
<feature type="domain" description="Gcp-like" evidence="7">
    <location>
        <begin position="90"/>
        <end position="306"/>
    </location>
</feature>
<dbReference type="GO" id="GO:0061711">
    <property type="term" value="F:tRNA N(6)-L-threonylcarbamoyladenine synthase activity"/>
    <property type="evidence" value="ECO:0007669"/>
    <property type="project" value="UniProtKB-EC"/>
</dbReference>
<keyword evidence="3" id="KW-0819">tRNA processing</keyword>
<keyword evidence="9" id="KW-1185">Reference proteome</keyword>
<dbReference type="SUPFAM" id="SSF53067">
    <property type="entry name" value="Actin-like ATPase domain"/>
    <property type="match status" value="1"/>
</dbReference>